<feature type="region of interest" description="Disordered" evidence="1">
    <location>
        <begin position="145"/>
        <end position="187"/>
    </location>
</feature>
<sequence>MKRKTRILLAGLASVGGVVAGAGLLHNRRPDRREHLHVTIFSEPGYMGRNKTLTWTGGEREVVPLTRVQLPRIGSIRLERLVYRFQPEVRLPNMYILWHALTERPDRTDPEGGVASFIAMHQLVGMFSVGWWEPVRESEARSGVRLWDGRPGYPRPAHGEGDLSGKATPGKAAASGGAAAPGAPPWRDVLANTPDLGAWSARTRYLELGYHGGNGPRGPRG</sequence>
<evidence type="ECO:0000313" key="3">
    <source>
        <dbReference type="Proteomes" id="UP000621510"/>
    </source>
</evidence>
<evidence type="ECO:0000313" key="2">
    <source>
        <dbReference type="EMBL" id="MBL1118429.1"/>
    </source>
</evidence>
<comment type="caution">
    <text evidence="2">The sequence shown here is derived from an EMBL/GenBank/DDBJ whole genome shotgun (WGS) entry which is preliminary data.</text>
</comment>
<protein>
    <submittedName>
        <fullName evidence="2">Uncharacterized protein</fullName>
    </submittedName>
</protein>
<organism evidence="2 3">
    <name type="scientific">Streptomyces endocoffeicus</name>
    <dbReference type="NCBI Taxonomy" id="2898945"/>
    <lineage>
        <taxon>Bacteria</taxon>
        <taxon>Bacillati</taxon>
        <taxon>Actinomycetota</taxon>
        <taxon>Actinomycetes</taxon>
        <taxon>Kitasatosporales</taxon>
        <taxon>Streptomycetaceae</taxon>
        <taxon>Streptomyces</taxon>
    </lineage>
</organism>
<gene>
    <name evidence="2" type="ORF">JK364_39610</name>
</gene>
<keyword evidence="3" id="KW-1185">Reference proteome</keyword>
<reference evidence="2 3" key="1">
    <citation type="submission" date="2021-01" db="EMBL/GenBank/DDBJ databases">
        <title>WGS of actinomycetes isolated from Thailand.</title>
        <authorList>
            <person name="Thawai C."/>
        </authorList>
    </citation>
    <scope>NUCLEOTIDE SEQUENCE [LARGE SCALE GENOMIC DNA]</scope>
    <source>
        <strain evidence="2 3">CA3R110</strain>
    </source>
</reference>
<dbReference type="RefSeq" id="WP_201856253.1">
    <property type="nucleotide sequence ID" value="NZ_JAERRG010000023.1"/>
</dbReference>
<proteinExistence type="predicted"/>
<accession>A0ABS1Q171</accession>
<dbReference type="EMBL" id="JAERRG010000023">
    <property type="protein sequence ID" value="MBL1118429.1"/>
    <property type="molecule type" value="Genomic_DNA"/>
</dbReference>
<evidence type="ECO:0000256" key="1">
    <source>
        <dbReference type="SAM" id="MobiDB-lite"/>
    </source>
</evidence>
<dbReference type="Proteomes" id="UP000621510">
    <property type="component" value="Unassembled WGS sequence"/>
</dbReference>
<name>A0ABS1Q171_9ACTN</name>
<feature type="compositionally biased region" description="Low complexity" evidence="1">
    <location>
        <begin position="164"/>
        <end position="181"/>
    </location>
</feature>